<gene>
    <name evidence="2" type="ORF">ASJ81_07455</name>
</gene>
<dbReference type="RefSeq" id="WP_170943322.1">
    <property type="nucleotide sequence ID" value="NZ_LMVP01000335.1"/>
</dbReference>
<name>A0A2A2HS68_9EURY</name>
<dbReference type="InterPro" id="IPR036388">
    <property type="entry name" value="WH-like_DNA-bd_sf"/>
</dbReference>
<feature type="domain" description="Transcription regulator PadR N-terminal" evidence="1">
    <location>
        <begin position="34"/>
        <end position="102"/>
    </location>
</feature>
<proteinExistence type="predicted"/>
<protein>
    <recommendedName>
        <fullName evidence="1">Transcription regulator PadR N-terminal domain-containing protein</fullName>
    </recommendedName>
</protein>
<evidence type="ECO:0000259" key="1">
    <source>
        <dbReference type="Pfam" id="PF03551"/>
    </source>
</evidence>
<comment type="caution">
    <text evidence="2">The sequence shown here is derived from an EMBL/GenBank/DDBJ whole genome shotgun (WGS) entry which is preliminary data.</text>
</comment>
<dbReference type="InterPro" id="IPR036390">
    <property type="entry name" value="WH_DNA-bd_sf"/>
</dbReference>
<keyword evidence="3" id="KW-1185">Reference proteome</keyword>
<dbReference type="AlphaFoldDB" id="A0A2A2HS68"/>
<dbReference type="OrthoDB" id="130836at2157"/>
<dbReference type="Proteomes" id="UP000218164">
    <property type="component" value="Unassembled WGS sequence"/>
</dbReference>
<dbReference type="EMBL" id="LMVP01000335">
    <property type="protein sequence ID" value="PAV12113.1"/>
    <property type="molecule type" value="Genomic_DNA"/>
</dbReference>
<dbReference type="Gene3D" id="1.10.10.10">
    <property type="entry name" value="Winged helix-like DNA-binding domain superfamily/Winged helix DNA-binding domain"/>
    <property type="match status" value="1"/>
</dbReference>
<evidence type="ECO:0000313" key="3">
    <source>
        <dbReference type="Proteomes" id="UP000218164"/>
    </source>
</evidence>
<evidence type="ECO:0000313" key="2">
    <source>
        <dbReference type="EMBL" id="PAV12113.1"/>
    </source>
</evidence>
<organism evidence="2 3">
    <name type="scientific">Methanosarcina spelaei</name>
    <dbReference type="NCBI Taxonomy" id="1036679"/>
    <lineage>
        <taxon>Archaea</taxon>
        <taxon>Methanobacteriati</taxon>
        <taxon>Methanobacteriota</taxon>
        <taxon>Stenosarchaea group</taxon>
        <taxon>Methanomicrobia</taxon>
        <taxon>Methanosarcinales</taxon>
        <taxon>Methanosarcinaceae</taxon>
        <taxon>Methanosarcina</taxon>
    </lineage>
</organism>
<accession>A0A2A2HS68</accession>
<dbReference type="Pfam" id="PF03551">
    <property type="entry name" value="PadR"/>
    <property type="match status" value="1"/>
</dbReference>
<dbReference type="InterPro" id="IPR005149">
    <property type="entry name" value="Tscrpt_reg_PadR_N"/>
</dbReference>
<sequence length="125" mass="14494">MNLENDNYVVQPTGSPVHNCYVQELIKRHLDIAVLCVIRNNSMSGQDIAKEIFYKHQVYVSPSAIYSLLYSLKNQDILEIDTVKGDLRTKCYVPTEKGKQIITKQLQEFREALMYFLLQINKNLP</sequence>
<dbReference type="SUPFAM" id="SSF46785">
    <property type="entry name" value="Winged helix' DNA-binding domain"/>
    <property type="match status" value="1"/>
</dbReference>
<reference evidence="2 3" key="1">
    <citation type="journal article" date="2017" name="BMC Genomics">
        <title>Genomic analysis of methanogenic archaea reveals a shift towards energy conservation.</title>
        <authorList>
            <person name="Gilmore S.P."/>
            <person name="Henske J.K."/>
            <person name="Sexton J.A."/>
            <person name="Solomon K.V."/>
            <person name="Seppala S."/>
            <person name="Yoo J.I."/>
            <person name="Huyett L.M."/>
            <person name="Pressman A."/>
            <person name="Cogan J.Z."/>
            <person name="Kivenson V."/>
            <person name="Peng X."/>
            <person name="Tan Y."/>
            <person name="Valentine D.L."/>
            <person name="O'Malley M.A."/>
        </authorList>
    </citation>
    <scope>NUCLEOTIDE SEQUENCE [LARGE SCALE GENOMIC DNA]</scope>
    <source>
        <strain evidence="2 3">MC-15</strain>
    </source>
</reference>